<dbReference type="AlphaFoldDB" id="A0A851AKS6"/>
<sequence length="218" mass="24293">SILIRGCSFLLPYEAGVLRALQELSPDLLKSASRIYGASSGSLVATFALCGRDISKSYALLFILCLKSVLKTTFGWWLPGRSAVKILRDVLNHFLPTNAHQLVYGKLHVIITRVHDWRSVTVSEFASREDLIQALVCSCFVPVYFGLSVPVYHGVRYVDGELGMWRANFVSQSTITISAFAGEYDICPKDSPAAFFSFHISDCTLQLTKRNICRFQSI</sequence>
<dbReference type="Proteomes" id="UP000619137">
    <property type="component" value="Unassembled WGS sequence"/>
</dbReference>
<keyword evidence="2" id="KW-0378">Hydrolase</keyword>
<dbReference type="GO" id="GO:0016020">
    <property type="term" value="C:membrane"/>
    <property type="evidence" value="ECO:0007669"/>
    <property type="project" value="TreeGrafter"/>
</dbReference>
<keyword evidence="5" id="KW-1185">Reference proteome</keyword>
<accession>A0A851AKS6</accession>
<dbReference type="SUPFAM" id="SSF52151">
    <property type="entry name" value="FabD/lysophospholipase-like"/>
    <property type="match status" value="1"/>
</dbReference>
<evidence type="ECO:0000313" key="5">
    <source>
        <dbReference type="Proteomes" id="UP000619137"/>
    </source>
</evidence>
<protein>
    <submittedName>
        <fullName evidence="4">PLPL1 protein</fullName>
    </submittedName>
</protein>
<evidence type="ECO:0000313" key="4">
    <source>
        <dbReference type="EMBL" id="NWI33442.1"/>
    </source>
</evidence>
<dbReference type="PROSITE" id="PS51635">
    <property type="entry name" value="PNPLA"/>
    <property type="match status" value="1"/>
</dbReference>
<dbReference type="EMBL" id="WEKW01029617">
    <property type="protein sequence ID" value="NWI33442.1"/>
    <property type="molecule type" value="Genomic_DNA"/>
</dbReference>
<dbReference type="GO" id="GO:0005737">
    <property type="term" value="C:cytoplasm"/>
    <property type="evidence" value="ECO:0007669"/>
    <property type="project" value="TreeGrafter"/>
</dbReference>
<evidence type="ECO:0000256" key="2">
    <source>
        <dbReference type="PROSITE-ProRule" id="PRU01161"/>
    </source>
</evidence>
<feature type="non-terminal residue" evidence="4">
    <location>
        <position position="1"/>
    </location>
</feature>
<dbReference type="GO" id="GO:0055088">
    <property type="term" value="P:lipid homeostasis"/>
    <property type="evidence" value="ECO:0007669"/>
    <property type="project" value="TreeGrafter"/>
</dbReference>
<feature type="active site" description="Nucleophile" evidence="2">
    <location>
        <position position="39"/>
    </location>
</feature>
<feature type="short sequence motif" description="GXSXG" evidence="2">
    <location>
        <begin position="37"/>
        <end position="41"/>
    </location>
</feature>
<dbReference type="PANTHER" id="PTHR12406:SF23">
    <property type="entry name" value="OMEGA-HYDROXYCERAMIDE TRANSACYLASE"/>
    <property type="match status" value="1"/>
</dbReference>
<gene>
    <name evidence="4" type="primary">Pnpla1_1</name>
    <name evidence="4" type="ORF">SULDAC_R09720</name>
</gene>
<keyword evidence="1 2" id="KW-0443">Lipid metabolism</keyword>
<dbReference type="InterPro" id="IPR033562">
    <property type="entry name" value="PLPL"/>
</dbReference>
<proteinExistence type="predicted"/>
<dbReference type="GO" id="GO:0005811">
    <property type="term" value="C:lipid droplet"/>
    <property type="evidence" value="ECO:0007669"/>
    <property type="project" value="TreeGrafter"/>
</dbReference>
<comment type="caution">
    <text evidence="2">Lacks conserved residue(s) required for the propagation of feature annotation.</text>
</comment>
<dbReference type="PANTHER" id="PTHR12406">
    <property type="entry name" value="CALCIUM-INDEPENDENT PHOSPHOLIPASE A2 IPLA2 -RELATED"/>
    <property type="match status" value="1"/>
</dbReference>
<name>A0A851AKS6_SULDA</name>
<feature type="domain" description="PNPLA" evidence="3">
    <location>
        <begin position="2"/>
        <end position="175"/>
    </location>
</feature>
<feature type="active site" description="Proton acceptor" evidence="2">
    <location>
        <position position="159"/>
    </location>
</feature>
<dbReference type="Pfam" id="PF01734">
    <property type="entry name" value="Patatin"/>
    <property type="match status" value="1"/>
</dbReference>
<organism evidence="4 5">
    <name type="scientific">Sula dactylatra</name>
    <name type="common">Masked booby</name>
    <dbReference type="NCBI Taxonomy" id="56068"/>
    <lineage>
        <taxon>Eukaryota</taxon>
        <taxon>Metazoa</taxon>
        <taxon>Chordata</taxon>
        <taxon>Craniata</taxon>
        <taxon>Vertebrata</taxon>
        <taxon>Euteleostomi</taxon>
        <taxon>Archelosauria</taxon>
        <taxon>Archosauria</taxon>
        <taxon>Dinosauria</taxon>
        <taxon>Saurischia</taxon>
        <taxon>Theropoda</taxon>
        <taxon>Coelurosauria</taxon>
        <taxon>Aves</taxon>
        <taxon>Neognathae</taxon>
        <taxon>Neoaves</taxon>
        <taxon>Aequornithes</taxon>
        <taxon>Suliformes</taxon>
        <taxon>Sulidae</taxon>
        <taxon>Sula</taxon>
    </lineage>
</organism>
<dbReference type="GO" id="GO:0004806">
    <property type="term" value="F:triacylglycerol lipase activity"/>
    <property type="evidence" value="ECO:0007669"/>
    <property type="project" value="TreeGrafter"/>
</dbReference>
<dbReference type="GO" id="GO:0019433">
    <property type="term" value="P:triglyceride catabolic process"/>
    <property type="evidence" value="ECO:0007669"/>
    <property type="project" value="TreeGrafter"/>
</dbReference>
<dbReference type="InterPro" id="IPR002641">
    <property type="entry name" value="PNPLA_dom"/>
</dbReference>
<keyword evidence="2" id="KW-0442">Lipid degradation</keyword>
<dbReference type="InterPro" id="IPR016035">
    <property type="entry name" value="Acyl_Trfase/lysoPLipase"/>
</dbReference>
<reference evidence="4" key="1">
    <citation type="submission" date="2019-10" db="EMBL/GenBank/DDBJ databases">
        <title>Bird 10,000 Genomes (B10K) Project - Family phase.</title>
        <authorList>
            <person name="Zhang G."/>
        </authorList>
    </citation>
    <scope>NUCLEOTIDE SEQUENCE</scope>
    <source>
        <strain evidence="4">B10K-DU-002-49</strain>
        <tissue evidence="4">Muscle</tissue>
    </source>
</reference>
<comment type="caution">
    <text evidence="4">The sequence shown here is derived from an EMBL/GenBank/DDBJ whole genome shotgun (WGS) entry which is preliminary data.</text>
</comment>
<feature type="non-terminal residue" evidence="4">
    <location>
        <position position="218"/>
    </location>
</feature>
<evidence type="ECO:0000259" key="3">
    <source>
        <dbReference type="PROSITE" id="PS51635"/>
    </source>
</evidence>
<dbReference type="Gene3D" id="3.40.1090.10">
    <property type="entry name" value="Cytosolic phospholipase A2 catalytic domain"/>
    <property type="match status" value="1"/>
</dbReference>
<evidence type="ECO:0000256" key="1">
    <source>
        <dbReference type="ARBA" id="ARBA00023098"/>
    </source>
</evidence>